<dbReference type="Proteomes" id="UP001497623">
    <property type="component" value="Unassembled WGS sequence"/>
</dbReference>
<sequence>MMQSSSGVCQGDGNSQARPLMSRFNRLIKRTCINRKGIRKLASLPNLLFSPKKPKKHVQILQNIASLCNITPYTRKHHKVQLSQMTSYEGKYLSNLLYLTRIEEESYFFNRWICNNAYLLNHNDIRYHDHITTNHLHSLIHFGTFITEWKPGATICEKLLENDETLNRAVQNLVKIAQHYKFEGWLINIENEIKPHQVDQLVKFSKMLTEAMHEISSQSLVLWYDSVIKDGKLIWQNELNDLNKCFFNVCDGIFLNYTWTEQHLHRSKLAAGKRFTDVYVGLDVFGRNFYEGGGFNTHLALELARKYDLSAAIFAQGWTFETKEYDEFFQAENKLWSSLSPFLKFHGPVDLPFKTSFCQGFGEKVFKKGEVCTVGSWQHLGKMQHQPLWLQEDKAAELGLCTDVAYNGGGCLKLATSKSTSIRLFACEINWIISLLVTLTYKIQETEKIEEFYLVLNLHPRNAEGNKIKDNKIIKLQCNNGEGNKSLEENIRDSNVHIVKPVVNVSEVKGGGEWRCLTFDVAEVEGFYCEQITVEFIGSLTIFFGQLDIRNRCIKGIHTNS</sequence>
<dbReference type="InterPro" id="IPR017853">
    <property type="entry name" value="GH"/>
</dbReference>
<dbReference type="SUPFAM" id="SSF51445">
    <property type="entry name" value="(Trans)glycosidases"/>
    <property type="match status" value="1"/>
</dbReference>
<dbReference type="PANTHER" id="PTHR13246">
    <property type="entry name" value="ENDO BETA N-ACETYLGLUCOSAMINIDASE"/>
    <property type="match status" value="1"/>
</dbReference>
<evidence type="ECO:0000259" key="1">
    <source>
        <dbReference type="Pfam" id="PF03644"/>
    </source>
</evidence>
<dbReference type="InterPro" id="IPR005201">
    <property type="entry name" value="TIM_ENGase"/>
</dbReference>
<evidence type="ECO:0000313" key="3">
    <source>
        <dbReference type="Proteomes" id="UP001497623"/>
    </source>
</evidence>
<dbReference type="Gene3D" id="2.60.120.260">
    <property type="entry name" value="Galactose-binding domain-like"/>
    <property type="match status" value="1"/>
</dbReference>
<protein>
    <recommendedName>
        <fullName evidence="1">Cytosolic endo-beta-N-acetylglucosaminidase TIM barrel domain-containing protein</fullName>
    </recommendedName>
</protein>
<accession>A0AAV2QQI2</accession>
<feature type="non-terminal residue" evidence="2">
    <location>
        <position position="561"/>
    </location>
</feature>
<dbReference type="GO" id="GO:0005829">
    <property type="term" value="C:cytosol"/>
    <property type="evidence" value="ECO:0007669"/>
    <property type="project" value="UniProtKB-SubCell"/>
</dbReference>
<proteinExistence type="predicted"/>
<dbReference type="EMBL" id="CAXKWB010008475">
    <property type="protein sequence ID" value="CAL4091185.1"/>
    <property type="molecule type" value="Genomic_DNA"/>
</dbReference>
<dbReference type="Gene3D" id="3.20.20.80">
    <property type="entry name" value="Glycosidases"/>
    <property type="match status" value="1"/>
</dbReference>
<dbReference type="InterPro" id="IPR032979">
    <property type="entry name" value="ENGase"/>
</dbReference>
<dbReference type="Pfam" id="PF03644">
    <property type="entry name" value="Glyco_hydro_85"/>
    <property type="match status" value="1"/>
</dbReference>
<keyword evidence="3" id="KW-1185">Reference proteome</keyword>
<name>A0AAV2QQI2_MEGNR</name>
<comment type="caution">
    <text evidence="2">The sequence shown here is derived from an EMBL/GenBank/DDBJ whole genome shotgun (WGS) entry which is preliminary data.</text>
</comment>
<gene>
    <name evidence="2" type="ORF">MNOR_LOCUS14275</name>
</gene>
<dbReference type="PANTHER" id="PTHR13246:SF1">
    <property type="entry name" value="CYTOSOLIC ENDO-BETA-N-ACETYLGLUCOSAMINIDASE"/>
    <property type="match status" value="1"/>
</dbReference>
<evidence type="ECO:0000313" key="2">
    <source>
        <dbReference type="EMBL" id="CAL4091185.1"/>
    </source>
</evidence>
<organism evidence="2 3">
    <name type="scientific">Meganyctiphanes norvegica</name>
    <name type="common">Northern krill</name>
    <name type="synonym">Thysanopoda norvegica</name>
    <dbReference type="NCBI Taxonomy" id="48144"/>
    <lineage>
        <taxon>Eukaryota</taxon>
        <taxon>Metazoa</taxon>
        <taxon>Ecdysozoa</taxon>
        <taxon>Arthropoda</taxon>
        <taxon>Crustacea</taxon>
        <taxon>Multicrustacea</taxon>
        <taxon>Malacostraca</taxon>
        <taxon>Eumalacostraca</taxon>
        <taxon>Eucarida</taxon>
        <taxon>Euphausiacea</taxon>
        <taxon>Euphausiidae</taxon>
        <taxon>Meganyctiphanes</taxon>
    </lineage>
</organism>
<reference evidence="2 3" key="1">
    <citation type="submission" date="2024-05" db="EMBL/GenBank/DDBJ databases">
        <authorList>
            <person name="Wallberg A."/>
        </authorList>
    </citation>
    <scope>NUCLEOTIDE SEQUENCE [LARGE SCALE GENOMIC DNA]</scope>
</reference>
<feature type="domain" description="Cytosolic endo-beta-N-acetylglucosaminidase TIM barrel" evidence="1">
    <location>
        <begin position="128"/>
        <end position="364"/>
    </location>
</feature>
<dbReference type="AlphaFoldDB" id="A0AAV2QQI2"/>
<dbReference type="GO" id="GO:0033925">
    <property type="term" value="F:mannosyl-glycoprotein endo-beta-N-acetylglucosaminidase activity"/>
    <property type="evidence" value="ECO:0007669"/>
    <property type="project" value="UniProtKB-EC"/>
</dbReference>